<dbReference type="NCBIfam" id="TIGR00756">
    <property type="entry name" value="PPR"/>
    <property type="match status" value="1"/>
</dbReference>
<dbReference type="PANTHER" id="PTHR47447:SF28">
    <property type="entry name" value="PENTACOTRIPEPTIDE-REPEAT REGION OF PRORP DOMAIN-CONTAINING PROTEIN"/>
    <property type="match status" value="1"/>
</dbReference>
<evidence type="ECO:0000313" key="5">
    <source>
        <dbReference type="Proteomes" id="UP001630127"/>
    </source>
</evidence>
<dbReference type="Proteomes" id="UP001630127">
    <property type="component" value="Unassembled WGS sequence"/>
</dbReference>
<name>A0ABD2YYP8_9GENT</name>
<evidence type="ECO:0000256" key="1">
    <source>
        <dbReference type="ARBA" id="ARBA00007626"/>
    </source>
</evidence>
<evidence type="ECO:0008006" key="6">
    <source>
        <dbReference type="Google" id="ProtNLM"/>
    </source>
</evidence>
<gene>
    <name evidence="4" type="ORF">ACH5RR_024731</name>
</gene>
<dbReference type="EMBL" id="JBJUIK010000011">
    <property type="protein sequence ID" value="KAL3512014.1"/>
    <property type="molecule type" value="Genomic_DNA"/>
</dbReference>
<feature type="repeat" description="PPR" evidence="3">
    <location>
        <begin position="71"/>
        <end position="105"/>
    </location>
</feature>
<dbReference type="PROSITE" id="PS51375">
    <property type="entry name" value="PPR"/>
    <property type="match status" value="1"/>
</dbReference>
<dbReference type="AlphaFoldDB" id="A0ABD2YYP8"/>
<dbReference type="Pfam" id="PF13041">
    <property type="entry name" value="PPR_2"/>
    <property type="match status" value="1"/>
</dbReference>
<comment type="similarity">
    <text evidence="1">Belongs to the PPR family. P subfamily.</text>
</comment>
<dbReference type="PANTHER" id="PTHR47447">
    <property type="entry name" value="OS03G0856100 PROTEIN"/>
    <property type="match status" value="1"/>
</dbReference>
<dbReference type="InterPro" id="IPR011990">
    <property type="entry name" value="TPR-like_helical_dom_sf"/>
</dbReference>
<evidence type="ECO:0000256" key="2">
    <source>
        <dbReference type="ARBA" id="ARBA00022737"/>
    </source>
</evidence>
<reference evidence="4 5" key="1">
    <citation type="submission" date="2024-11" db="EMBL/GenBank/DDBJ databases">
        <title>A near-complete genome assembly of Cinchona calisaya.</title>
        <authorList>
            <person name="Lian D.C."/>
            <person name="Zhao X.W."/>
            <person name="Wei L."/>
        </authorList>
    </citation>
    <scope>NUCLEOTIDE SEQUENCE [LARGE SCALE GENOMIC DNA]</scope>
    <source>
        <tissue evidence="4">Nenye</tissue>
    </source>
</reference>
<keyword evidence="2" id="KW-0677">Repeat</keyword>
<sequence>MARSRVNLPADAIRIFDKMVDFGILPSINDLYRHFYALRKRKHVSIQDFVHKGNRALRLISRMDDYGCQLDRHTYNMVLKMLIRVGRFARVEKVWDSMDERGFYPSVSTYAVMVHGLCKKKHKLEVACDILR</sequence>
<dbReference type="InterPro" id="IPR002885">
    <property type="entry name" value="PPR_rpt"/>
</dbReference>
<protein>
    <recommendedName>
        <fullName evidence="6">Pentatricopeptide repeat-containing protein</fullName>
    </recommendedName>
</protein>
<comment type="caution">
    <text evidence="4">The sequence shown here is derived from an EMBL/GenBank/DDBJ whole genome shotgun (WGS) entry which is preliminary data.</text>
</comment>
<proteinExistence type="inferred from homology"/>
<evidence type="ECO:0000256" key="3">
    <source>
        <dbReference type="PROSITE-ProRule" id="PRU00708"/>
    </source>
</evidence>
<accession>A0ABD2YYP8</accession>
<keyword evidence="5" id="KW-1185">Reference proteome</keyword>
<organism evidence="4 5">
    <name type="scientific">Cinchona calisaya</name>
    <dbReference type="NCBI Taxonomy" id="153742"/>
    <lineage>
        <taxon>Eukaryota</taxon>
        <taxon>Viridiplantae</taxon>
        <taxon>Streptophyta</taxon>
        <taxon>Embryophyta</taxon>
        <taxon>Tracheophyta</taxon>
        <taxon>Spermatophyta</taxon>
        <taxon>Magnoliopsida</taxon>
        <taxon>eudicotyledons</taxon>
        <taxon>Gunneridae</taxon>
        <taxon>Pentapetalae</taxon>
        <taxon>asterids</taxon>
        <taxon>lamiids</taxon>
        <taxon>Gentianales</taxon>
        <taxon>Rubiaceae</taxon>
        <taxon>Cinchonoideae</taxon>
        <taxon>Cinchoneae</taxon>
        <taxon>Cinchona</taxon>
    </lineage>
</organism>
<dbReference type="Gene3D" id="1.25.40.10">
    <property type="entry name" value="Tetratricopeptide repeat domain"/>
    <property type="match status" value="1"/>
</dbReference>
<evidence type="ECO:0000313" key="4">
    <source>
        <dbReference type="EMBL" id="KAL3512014.1"/>
    </source>
</evidence>